<proteinExistence type="inferred from homology"/>
<dbReference type="GO" id="GO:0007606">
    <property type="term" value="P:sensory perception of chemical stimulus"/>
    <property type="evidence" value="ECO:0007669"/>
    <property type="project" value="InterPro"/>
</dbReference>
<feature type="transmembrane region" description="Helical" evidence="2">
    <location>
        <begin position="279"/>
        <end position="301"/>
    </location>
</feature>
<comment type="caution">
    <text evidence="3">The sequence shown here is derived from an EMBL/GenBank/DDBJ whole genome shotgun (WGS) entry which is preliminary data.</text>
</comment>
<dbReference type="AlphaFoldDB" id="A0AAV5W525"/>
<dbReference type="PANTHER" id="PTHR23128:SF132">
    <property type="entry name" value="SERPENTINE RECEPTOR, CLASS E (EPSILON)-RELATED"/>
    <property type="match status" value="1"/>
</dbReference>
<evidence type="ECO:0000256" key="2">
    <source>
        <dbReference type="SAM" id="Phobius"/>
    </source>
</evidence>
<keyword evidence="2" id="KW-0472">Membrane</keyword>
<protein>
    <recommendedName>
        <fullName evidence="5">G protein-coupled receptor</fullName>
    </recommendedName>
</protein>
<dbReference type="EMBL" id="BTSY01000004">
    <property type="protein sequence ID" value="GMT25881.1"/>
    <property type="molecule type" value="Genomic_DNA"/>
</dbReference>
<reference evidence="3" key="1">
    <citation type="submission" date="2023-10" db="EMBL/GenBank/DDBJ databases">
        <title>Genome assembly of Pristionchus species.</title>
        <authorList>
            <person name="Yoshida K."/>
            <person name="Sommer R.J."/>
        </authorList>
    </citation>
    <scope>NUCLEOTIDE SEQUENCE</scope>
    <source>
        <strain evidence="3">RS5133</strain>
    </source>
</reference>
<feature type="non-terminal residue" evidence="3">
    <location>
        <position position="343"/>
    </location>
</feature>
<feature type="transmembrane region" description="Helical" evidence="2">
    <location>
        <begin position="246"/>
        <end position="267"/>
    </location>
</feature>
<evidence type="ECO:0000256" key="1">
    <source>
        <dbReference type="ARBA" id="ARBA00006803"/>
    </source>
</evidence>
<evidence type="ECO:0008006" key="5">
    <source>
        <dbReference type="Google" id="ProtNLM"/>
    </source>
</evidence>
<comment type="similarity">
    <text evidence="1">Belongs to the nematode receptor-like protein sre family.</text>
</comment>
<evidence type="ECO:0000313" key="3">
    <source>
        <dbReference type="EMBL" id="GMT25881.1"/>
    </source>
</evidence>
<evidence type="ECO:0000313" key="4">
    <source>
        <dbReference type="Proteomes" id="UP001432322"/>
    </source>
</evidence>
<dbReference type="GO" id="GO:0016020">
    <property type="term" value="C:membrane"/>
    <property type="evidence" value="ECO:0007669"/>
    <property type="project" value="InterPro"/>
</dbReference>
<organism evidence="3 4">
    <name type="scientific">Pristionchus fissidentatus</name>
    <dbReference type="NCBI Taxonomy" id="1538716"/>
    <lineage>
        <taxon>Eukaryota</taxon>
        <taxon>Metazoa</taxon>
        <taxon>Ecdysozoa</taxon>
        <taxon>Nematoda</taxon>
        <taxon>Chromadorea</taxon>
        <taxon>Rhabditida</taxon>
        <taxon>Rhabditina</taxon>
        <taxon>Diplogasteromorpha</taxon>
        <taxon>Diplogasteroidea</taxon>
        <taxon>Neodiplogasteridae</taxon>
        <taxon>Pristionchus</taxon>
    </lineage>
</organism>
<sequence>MFSPPLPTFVEPGPGNSSRWIHTVARLRYLAGLEPLYYFLVSTETPLLRLKQLVRTGSRNRKCPISQPVHENLIFITLQQLLIHELSIVARFVIILYESGLVRNGGLAFEPVPTMCVIRLLSYTHVVFFNIVVFIERYLATRFVCDYEGRRRLHIPIVINVSLLLFSIAYGYRVVWAQSNAYFWTGASLIPNTLAVFGFWRILKANERRLRRLNDHLNRQHYCEYSLSLRLQLKENIWSIRELRKCLIFTFAIFAVYALVIFLPPIILQSKDTRTTLEVLVAIGNLLMATAVPVIGCGICAMNERARQHLLPAVVYRRELEERRASIDEYFEILFTFWDEVVD</sequence>
<keyword evidence="4" id="KW-1185">Reference proteome</keyword>
<gene>
    <name evidence="3" type="ORF">PFISCL1PPCAC_17178</name>
</gene>
<dbReference type="Proteomes" id="UP001432322">
    <property type="component" value="Unassembled WGS sequence"/>
</dbReference>
<dbReference type="Pfam" id="PF03125">
    <property type="entry name" value="Sre"/>
    <property type="match status" value="1"/>
</dbReference>
<feature type="transmembrane region" description="Helical" evidence="2">
    <location>
        <begin position="117"/>
        <end position="135"/>
    </location>
</feature>
<accession>A0AAV5W525</accession>
<keyword evidence="2" id="KW-0812">Transmembrane</keyword>
<feature type="transmembrane region" description="Helical" evidence="2">
    <location>
        <begin position="155"/>
        <end position="175"/>
    </location>
</feature>
<keyword evidence="2" id="KW-1133">Transmembrane helix</keyword>
<name>A0AAV5W525_9BILA</name>
<dbReference type="PANTHER" id="PTHR23128">
    <property type="entry name" value="SERPENTINE RECEPTOR, CLASS E (EPSILON)-RELATED"/>
    <property type="match status" value="1"/>
</dbReference>
<feature type="transmembrane region" description="Helical" evidence="2">
    <location>
        <begin position="181"/>
        <end position="203"/>
    </location>
</feature>
<dbReference type="InterPro" id="IPR004151">
    <property type="entry name" value="7TM_GPCR_serpentine_rcpt_Sre"/>
</dbReference>